<gene>
    <name evidence="2" type="ORF">OZZ17_03240</name>
</gene>
<dbReference type="RefSeq" id="WP_054337393.1">
    <property type="nucleotide sequence ID" value="NZ_JAPRAY010000003.1"/>
</dbReference>
<dbReference type="AlphaFoldDB" id="A0A9Q4EXN2"/>
<evidence type="ECO:0000313" key="2">
    <source>
        <dbReference type="EMBL" id="MCZ0666550.1"/>
    </source>
</evidence>
<keyword evidence="1" id="KW-1133">Transmembrane helix</keyword>
<evidence type="ECO:0000313" key="3">
    <source>
        <dbReference type="Proteomes" id="UP001079535"/>
    </source>
</evidence>
<sequence length="82" mass="9785">MNVIETVMTEKEWKKHNKEWLEGYVIAATSQKFKRWKRRLNFQKFSGLILLLIALFMTETDAKVYITVLGVALIVYWKPFCK</sequence>
<dbReference type="EMBL" id="JAPRAY010000003">
    <property type="protein sequence ID" value="MCZ0666550.1"/>
    <property type="molecule type" value="Genomic_DNA"/>
</dbReference>
<evidence type="ECO:0000256" key="1">
    <source>
        <dbReference type="SAM" id="Phobius"/>
    </source>
</evidence>
<dbReference type="Proteomes" id="UP001079535">
    <property type="component" value="Unassembled WGS sequence"/>
</dbReference>
<reference evidence="2" key="1">
    <citation type="submission" date="2022-11" db="EMBL/GenBank/DDBJ databases">
        <title>Temperate bacteriophages infecting mucin-degrading bacterium Ruminococcus gnavus from the human gut.</title>
        <authorList>
            <person name="Buttimer C."/>
        </authorList>
    </citation>
    <scope>NUCLEOTIDE SEQUENCE</scope>
    <source>
        <strain evidence="2">CCUG 49994</strain>
    </source>
</reference>
<feature type="transmembrane region" description="Helical" evidence="1">
    <location>
        <begin position="64"/>
        <end position="81"/>
    </location>
</feature>
<organism evidence="2 3">
    <name type="scientific">Mediterraneibacter gnavus</name>
    <name type="common">Ruminococcus gnavus</name>
    <dbReference type="NCBI Taxonomy" id="33038"/>
    <lineage>
        <taxon>Bacteria</taxon>
        <taxon>Bacillati</taxon>
        <taxon>Bacillota</taxon>
        <taxon>Clostridia</taxon>
        <taxon>Lachnospirales</taxon>
        <taxon>Lachnospiraceae</taxon>
        <taxon>Mediterraneibacter</taxon>
    </lineage>
</organism>
<protein>
    <submittedName>
        <fullName evidence="2">Uncharacterized protein</fullName>
    </submittedName>
</protein>
<accession>A0A9Q4EXN2</accession>
<keyword evidence="1" id="KW-0472">Membrane</keyword>
<comment type="caution">
    <text evidence="2">The sequence shown here is derived from an EMBL/GenBank/DDBJ whole genome shotgun (WGS) entry which is preliminary data.</text>
</comment>
<proteinExistence type="predicted"/>
<name>A0A9Q4EXN2_MEDGN</name>
<feature type="transmembrane region" description="Helical" evidence="1">
    <location>
        <begin position="40"/>
        <end position="58"/>
    </location>
</feature>
<keyword evidence="1" id="KW-0812">Transmembrane</keyword>